<comment type="caution">
    <text evidence="1">The sequence shown here is derived from an EMBL/GenBank/DDBJ whole genome shotgun (WGS) entry which is preliminary data.</text>
</comment>
<dbReference type="Proteomes" id="UP000805193">
    <property type="component" value="Unassembled WGS sequence"/>
</dbReference>
<gene>
    <name evidence="1" type="ORF">HPB47_025125</name>
</gene>
<evidence type="ECO:0000313" key="2">
    <source>
        <dbReference type="Proteomes" id="UP000805193"/>
    </source>
</evidence>
<accession>A0AC60Q312</accession>
<sequence>MRVYHWQSHQYRTSGVDDMVLLPKVSEESIVDNLRKRYLEDQIFTYIGPVLVSVNPFKQLPYFTGKQVEQYQGAAFYENPPHVYALADNMYRNMVIDSEKQCVIIS</sequence>
<proteinExistence type="predicted"/>
<evidence type="ECO:0000313" key="1">
    <source>
        <dbReference type="EMBL" id="KAG0427838.1"/>
    </source>
</evidence>
<dbReference type="EMBL" id="JABSTQ010009587">
    <property type="protein sequence ID" value="KAG0427838.1"/>
    <property type="molecule type" value="Genomic_DNA"/>
</dbReference>
<protein>
    <submittedName>
        <fullName evidence="1">Uncharacterized protein</fullName>
    </submittedName>
</protein>
<organism evidence="1 2">
    <name type="scientific">Ixodes persulcatus</name>
    <name type="common">Taiga tick</name>
    <dbReference type="NCBI Taxonomy" id="34615"/>
    <lineage>
        <taxon>Eukaryota</taxon>
        <taxon>Metazoa</taxon>
        <taxon>Ecdysozoa</taxon>
        <taxon>Arthropoda</taxon>
        <taxon>Chelicerata</taxon>
        <taxon>Arachnida</taxon>
        <taxon>Acari</taxon>
        <taxon>Parasitiformes</taxon>
        <taxon>Ixodida</taxon>
        <taxon>Ixodoidea</taxon>
        <taxon>Ixodidae</taxon>
        <taxon>Ixodinae</taxon>
        <taxon>Ixodes</taxon>
    </lineage>
</organism>
<reference evidence="1 2" key="1">
    <citation type="journal article" date="2020" name="Cell">
        <title>Large-Scale Comparative Analyses of Tick Genomes Elucidate Their Genetic Diversity and Vector Capacities.</title>
        <authorList>
            <consortium name="Tick Genome and Microbiome Consortium (TIGMIC)"/>
            <person name="Jia N."/>
            <person name="Wang J."/>
            <person name="Shi W."/>
            <person name="Du L."/>
            <person name="Sun Y."/>
            <person name="Zhan W."/>
            <person name="Jiang J.F."/>
            <person name="Wang Q."/>
            <person name="Zhang B."/>
            <person name="Ji P."/>
            <person name="Bell-Sakyi L."/>
            <person name="Cui X.M."/>
            <person name="Yuan T.T."/>
            <person name="Jiang B.G."/>
            <person name="Yang W.F."/>
            <person name="Lam T.T."/>
            <person name="Chang Q.C."/>
            <person name="Ding S.J."/>
            <person name="Wang X.J."/>
            <person name="Zhu J.G."/>
            <person name="Ruan X.D."/>
            <person name="Zhao L."/>
            <person name="Wei J.T."/>
            <person name="Ye R.Z."/>
            <person name="Que T.C."/>
            <person name="Du C.H."/>
            <person name="Zhou Y.H."/>
            <person name="Cheng J.X."/>
            <person name="Dai P.F."/>
            <person name="Guo W.B."/>
            <person name="Han X.H."/>
            <person name="Huang E.J."/>
            <person name="Li L.F."/>
            <person name="Wei W."/>
            <person name="Gao Y.C."/>
            <person name="Liu J.Z."/>
            <person name="Shao H.Z."/>
            <person name="Wang X."/>
            <person name="Wang C.C."/>
            <person name="Yang T.C."/>
            <person name="Huo Q.B."/>
            <person name="Li W."/>
            <person name="Chen H.Y."/>
            <person name="Chen S.E."/>
            <person name="Zhou L.G."/>
            <person name="Ni X.B."/>
            <person name="Tian J.H."/>
            <person name="Sheng Y."/>
            <person name="Liu T."/>
            <person name="Pan Y.S."/>
            <person name="Xia L.Y."/>
            <person name="Li J."/>
            <person name="Zhao F."/>
            <person name="Cao W.C."/>
        </authorList>
    </citation>
    <scope>NUCLEOTIDE SEQUENCE [LARGE SCALE GENOMIC DNA]</scope>
    <source>
        <strain evidence="1">Iper-2018</strain>
    </source>
</reference>
<name>A0AC60Q312_IXOPE</name>
<keyword evidence="2" id="KW-1185">Reference proteome</keyword>